<proteinExistence type="predicted"/>
<evidence type="ECO:0000256" key="1">
    <source>
        <dbReference type="ARBA" id="ARBA00004651"/>
    </source>
</evidence>
<evidence type="ECO:0000256" key="3">
    <source>
        <dbReference type="ARBA" id="ARBA00022692"/>
    </source>
</evidence>
<feature type="transmembrane region" description="Helical" evidence="6">
    <location>
        <begin position="346"/>
        <end position="368"/>
    </location>
</feature>
<dbReference type="PANTHER" id="PTHR30250">
    <property type="entry name" value="PST FAMILY PREDICTED COLANIC ACID TRANSPORTER"/>
    <property type="match status" value="1"/>
</dbReference>
<feature type="transmembrane region" description="Helical" evidence="6">
    <location>
        <begin position="162"/>
        <end position="183"/>
    </location>
</feature>
<feature type="transmembrane region" description="Helical" evidence="6">
    <location>
        <begin position="380"/>
        <end position="401"/>
    </location>
</feature>
<keyword evidence="3 6" id="KW-0812">Transmembrane</keyword>
<feature type="transmembrane region" description="Helical" evidence="6">
    <location>
        <begin position="128"/>
        <end position="150"/>
    </location>
</feature>
<dbReference type="Proteomes" id="UP000405805">
    <property type="component" value="Unassembled WGS sequence"/>
</dbReference>
<feature type="transmembrane region" description="Helical" evidence="6">
    <location>
        <begin position="469"/>
        <end position="488"/>
    </location>
</feature>
<evidence type="ECO:0000256" key="5">
    <source>
        <dbReference type="ARBA" id="ARBA00023136"/>
    </source>
</evidence>
<keyword evidence="2" id="KW-1003">Cell membrane</keyword>
<keyword evidence="5 6" id="KW-0472">Membrane</keyword>
<accession>A0AA90VH30</accession>
<gene>
    <name evidence="7" type="ORF">F7D57_07705</name>
</gene>
<evidence type="ECO:0000256" key="4">
    <source>
        <dbReference type="ARBA" id="ARBA00022989"/>
    </source>
</evidence>
<evidence type="ECO:0000256" key="2">
    <source>
        <dbReference type="ARBA" id="ARBA00022475"/>
    </source>
</evidence>
<dbReference type="AlphaFoldDB" id="A0AA90VH30"/>
<comment type="subcellular location">
    <subcellularLocation>
        <location evidence="1">Cell membrane</location>
        <topology evidence="1">Multi-pass membrane protein</topology>
    </subcellularLocation>
</comment>
<evidence type="ECO:0000256" key="6">
    <source>
        <dbReference type="SAM" id="Phobius"/>
    </source>
</evidence>
<dbReference type="Pfam" id="PF01554">
    <property type="entry name" value="MatE"/>
    <property type="match status" value="1"/>
</dbReference>
<protein>
    <submittedName>
        <fullName evidence="7">Lipopolysaccharide biosynthesis protein</fullName>
    </submittedName>
</protein>
<dbReference type="PANTHER" id="PTHR30250:SF26">
    <property type="entry name" value="PSMA PROTEIN"/>
    <property type="match status" value="1"/>
</dbReference>
<feature type="transmembrane region" description="Helical" evidence="6">
    <location>
        <begin position="189"/>
        <end position="207"/>
    </location>
</feature>
<dbReference type="RefSeq" id="WP_153097003.1">
    <property type="nucleotide sequence ID" value="NZ_VZBP01000091.1"/>
</dbReference>
<evidence type="ECO:0000313" key="7">
    <source>
        <dbReference type="EMBL" id="MQO09595.1"/>
    </source>
</evidence>
<evidence type="ECO:0000313" key="8">
    <source>
        <dbReference type="Proteomes" id="UP000405805"/>
    </source>
</evidence>
<keyword evidence="4 6" id="KW-1133">Transmembrane helix</keyword>
<feature type="transmembrane region" description="Helical" evidence="6">
    <location>
        <begin position="447"/>
        <end position="463"/>
    </location>
</feature>
<feature type="transmembrane region" description="Helical" evidence="6">
    <location>
        <begin position="17"/>
        <end position="36"/>
    </location>
</feature>
<dbReference type="InterPro" id="IPR002528">
    <property type="entry name" value="MATE_fam"/>
</dbReference>
<feature type="transmembrane region" description="Helical" evidence="6">
    <location>
        <begin position="48"/>
        <end position="71"/>
    </location>
</feature>
<feature type="transmembrane region" description="Helical" evidence="6">
    <location>
        <begin position="92"/>
        <end position="116"/>
    </location>
</feature>
<feature type="transmembrane region" description="Helical" evidence="6">
    <location>
        <begin position="316"/>
        <end position="340"/>
    </location>
</feature>
<dbReference type="InterPro" id="IPR050833">
    <property type="entry name" value="Poly_Biosynth_Transport"/>
</dbReference>
<feature type="transmembrane region" description="Helical" evidence="6">
    <location>
        <begin position="407"/>
        <end position="426"/>
    </location>
</feature>
<name>A0AA90VH30_9BACT</name>
<comment type="caution">
    <text evidence="7">The sequence shown here is derived from an EMBL/GenBank/DDBJ whole genome shotgun (WGS) entry which is preliminary data.</text>
</comment>
<reference evidence="8" key="1">
    <citation type="submission" date="2019-09" db="EMBL/GenBank/DDBJ databases">
        <title>Distinct polysaccharide growth profiles of human intestinal Prevotella copri isolates.</title>
        <authorList>
            <person name="Fehlner-Peach H."/>
            <person name="Magnabosco C."/>
            <person name="Raghavan V."/>
            <person name="Scher J.U."/>
            <person name="Tett A."/>
            <person name="Cox L.M."/>
            <person name="Gottsegen C."/>
            <person name="Watters A."/>
            <person name="Wiltshire- Gordon J.D."/>
            <person name="Segata N."/>
            <person name="Bonneau R."/>
            <person name="Littman D.R."/>
        </authorList>
    </citation>
    <scope>NUCLEOTIDE SEQUENCE [LARGE SCALE GENOMIC DNA]</scope>
    <source>
        <strain evidence="8">iA624</strain>
    </source>
</reference>
<dbReference type="GO" id="GO:0005886">
    <property type="term" value="C:plasma membrane"/>
    <property type="evidence" value="ECO:0007669"/>
    <property type="project" value="UniProtKB-SubCell"/>
</dbReference>
<dbReference type="EMBL" id="VZBP01000091">
    <property type="protein sequence ID" value="MQO09595.1"/>
    <property type="molecule type" value="Genomic_DNA"/>
</dbReference>
<sequence length="510" mass="57453">MSNQTSDNNKRIAKNTLLLYFRMLFLMVLSLFTSRITLQTLGVDNFGIYNVVGGIVAMFSIMSGSLSNAISRYITFELGKGDKKILKKVFSTAVNVQIIMAVIIAVLIEIGGVWFLNYKMNIPADRMVAANWVLQFSIISFAVNLISIPYNAAIIAHEKMSAFAYISIYEAVMKLVVVYLIVISPFDKLIVYSFLILLISLSLRLIYGIYCKRKFEECSYMFILDKPLLKNMSGFAGWNFLGAGSFLLMTQGVNMLLNMFFGVALNAARGIATQVENVVNQFTTNFGTAINPQITKSYAQGDYDYMHKLVFAGSKYSFFLVVVLCLPIILEANQILHLWLGLVPDYAVVFLRLTLMISMLSVVSNTLVTSMMATGDIKKYQIIVGGLGMIIFPVVYILYKLGFPPQWSYYIQFIIFVFQLICRLYLLKDMIKLPVLSFVKEVLVKDIVVLGSTIMLPLLIICYMEETAVRFICVCGVCELSAFISIYLGGLNHSERTKVIEFFNKKLHAK</sequence>
<organism evidence="7 8">
    <name type="scientific">Segatella copri</name>
    <dbReference type="NCBI Taxonomy" id="165179"/>
    <lineage>
        <taxon>Bacteria</taxon>
        <taxon>Pseudomonadati</taxon>
        <taxon>Bacteroidota</taxon>
        <taxon>Bacteroidia</taxon>
        <taxon>Bacteroidales</taxon>
        <taxon>Prevotellaceae</taxon>
        <taxon>Segatella</taxon>
    </lineage>
</organism>